<dbReference type="InterPro" id="IPR035093">
    <property type="entry name" value="RelE/ParE_toxin_dom_sf"/>
</dbReference>
<gene>
    <name evidence="1" type="ORF">PH362_15425</name>
</gene>
<dbReference type="EMBL" id="JAQMFO010000022">
    <property type="protein sequence ID" value="MDB6373295.1"/>
    <property type="molecule type" value="Genomic_DNA"/>
</dbReference>
<comment type="caution">
    <text evidence="1">The sequence shown here is derived from an EMBL/GenBank/DDBJ whole genome shotgun (WGS) entry which is preliminary data.</text>
</comment>
<evidence type="ECO:0000313" key="2">
    <source>
        <dbReference type="Proteomes" id="UP001212996"/>
    </source>
</evidence>
<name>A0AAW6BNG2_9GAMM</name>
<reference evidence="1" key="1">
    <citation type="submission" date="2023-01" db="EMBL/GenBank/DDBJ databases">
        <title>Genome sequencing of Photorhabdus bodei 09-20.</title>
        <authorList>
            <person name="Kalindamar S."/>
            <person name="Kumru S."/>
        </authorList>
    </citation>
    <scope>NUCLEOTIDE SEQUENCE</scope>
    <source>
        <strain evidence="1">09-20</strain>
    </source>
</reference>
<dbReference type="Gene3D" id="3.30.2310.20">
    <property type="entry name" value="RelE-like"/>
    <property type="match status" value="1"/>
</dbReference>
<dbReference type="AlphaFoldDB" id="A0AAW6BNG2"/>
<evidence type="ECO:0008006" key="3">
    <source>
        <dbReference type="Google" id="ProtNLM"/>
    </source>
</evidence>
<organism evidence="1 2">
    <name type="scientific">Photorhabdus bodei</name>
    <dbReference type="NCBI Taxonomy" id="2029681"/>
    <lineage>
        <taxon>Bacteria</taxon>
        <taxon>Pseudomonadati</taxon>
        <taxon>Pseudomonadota</taxon>
        <taxon>Gammaproteobacteria</taxon>
        <taxon>Enterobacterales</taxon>
        <taxon>Morganellaceae</taxon>
        <taxon>Photorhabdus</taxon>
    </lineage>
</organism>
<evidence type="ECO:0000313" key="1">
    <source>
        <dbReference type="EMBL" id="MDB6373295.1"/>
    </source>
</evidence>
<proteinExistence type="predicted"/>
<protein>
    <recommendedName>
        <fullName evidence="3">Type II toxin-antitoxin system mRNA interferase toxin, RelE/StbE family</fullName>
    </recommendedName>
</protein>
<dbReference type="Proteomes" id="UP001212996">
    <property type="component" value="Unassembled WGS sequence"/>
</dbReference>
<dbReference type="RefSeq" id="WP_271866862.1">
    <property type="nucleotide sequence ID" value="NZ_JAQMFO010000022.1"/>
</dbReference>
<accession>A0AAW6BNG2</accession>
<sequence length="23" mass="2799">MLIYQRTNTELKLYRIGSHSDLF</sequence>